<dbReference type="Gene3D" id="3.40.50.300">
    <property type="entry name" value="P-loop containing nucleotide triphosphate hydrolases"/>
    <property type="match status" value="1"/>
</dbReference>
<dbReference type="SUPFAM" id="SSF52540">
    <property type="entry name" value="P-loop containing nucleoside triphosphate hydrolases"/>
    <property type="match status" value="1"/>
</dbReference>
<dbReference type="Proteomes" id="UP000676649">
    <property type="component" value="Chromosome"/>
</dbReference>
<gene>
    <name evidence="2" type="ORF">KEF85_06650</name>
</gene>
<dbReference type="CDD" id="cd00882">
    <property type="entry name" value="Ras_like_GTPase"/>
    <property type="match status" value="1"/>
</dbReference>
<organism evidence="2 3">
    <name type="scientific">Methylomonas paludis</name>
    <dbReference type="NCBI Taxonomy" id="1173101"/>
    <lineage>
        <taxon>Bacteria</taxon>
        <taxon>Pseudomonadati</taxon>
        <taxon>Pseudomonadota</taxon>
        <taxon>Gammaproteobacteria</taxon>
        <taxon>Methylococcales</taxon>
        <taxon>Methylococcaceae</taxon>
        <taxon>Methylomonas</taxon>
    </lineage>
</organism>
<sequence length="580" mass="65488">MLEFIQLLKQRYQAVLLQLDKKNPLFLDYQQCVEQLLYAEAFIRKGQLISAYPKLPLQIAVIGPTQVGKSSVVNLLLNNDLAGVSPLAGYTVHPHGYYQGLSAADQQAIQHYFTGFTAISESSLSAAHYDRFSLTANPAGSKLLPQGLCWDTPDFDSIDAADYREGVIRTIALADVIVVVVSKEKYADQSVWEVLQTIAGFQQPTLICLNKLSPGSEAEVIKSLEQKWRQHRNEALPEIIPMLFHKPGGTPVWPAASAKALLKLAGKVAHAKQPRYQQQWLQQYWQQWLQPVYAEHQAQQRWQQLVDSAIKQAGLDYRRDYLDHPHHYETFQKAVLSMLNLLEIPGIAKAVSQARRTITWPLRQLMSLGKDSGKPPLSQEQTVLRQIGGHVMIHLADKLLEIHETTQAPSAWWQETTVLLRQHKQTILGQYDALVFDYQQHFEQDVEAAATRLYHKLQEQPLVLNSLRATRISTDVLVMLLAIQAGGIGVHDLLLTPMMLSITSYLAESAIGSYMDRVAADLKRHQFNTVHNGLFDSHLKQALYRLPQLSLSNNSFNIPESLCRQAEKSLNEKKHGLRLL</sequence>
<dbReference type="Pfam" id="PF01926">
    <property type="entry name" value="MMR_HSR1"/>
    <property type="match status" value="1"/>
</dbReference>
<dbReference type="KEGG" id="mpad:KEF85_06650"/>
<dbReference type="GO" id="GO:0005525">
    <property type="term" value="F:GTP binding"/>
    <property type="evidence" value="ECO:0007669"/>
    <property type="project" value="InterPro"/>
</dbReference>
<name>A0A975RAG3_9GAMM</name>
<accession>A0A975RAG3</accession>
<dbReference type="AlphaFoldDB" id="A0A975RAG3"/>
<keyword evidence="3" id="KW-1185">Reference proteome</keyword>
<protein>
    <submittedName>
        <fullName evidence="2">GTPase domain-containing protein</fullName>
    </submittedName>
</protein>
<proteinExistence type="predicted"/>
<dbReference type="RefSeq" id="WP_215584306.1">
    <property type="nucleotide sequence ID" value="NZ_CP073754.1"/>
</dbReference>
<dbReference type="EMBL" id="CP073754">
    <property type="protein sequence ID" value="QWF72122.1"/>
    <property type="molecule type" value="Genomic_DNA"/>
</dbReference>
<evidence type="ECO:0000259" key="1">
    <source>
        <dbReference type="Pfam" id="PF01926"/>
    </source>
</evidence>
<dbReference type="InterPro" id="IPR027417">
    <property type="entry name" value="P-loop_NTPase"/>
</dbReference>
<feature type="domain" description="G" evidence="1">
    <location>
        <begin position="58"/>
        <end position="211"/>
    </location>
</feature>
<dbReference type="InterPro" id="IPR006073">
    <property type="entry name" value="GTP-bd"/>
</dbReference>
<evidence type="ECO:0000313" key="2">
    <source>
        <dbReference type="EMBL" id="QWF72122.1"/>
    </source>
</evidence>
<reference evidence="2" key="1">
    <citation type="submission" date="2021-04" db="EMBL/GenBank/DDBJ databases">
        <title>Draft genome sequence data of methanotrophic Methylovulum sp. strain S1L and Methylomonas sp. strain S2AM isolated from boreal lake water columns.</title>
        <authorList>
            <person name="Rissanen A.J."/>
            <person name="Mangayil R."/>
            <person name="Svenning M.M."/>
            <person name="Khanongnuch R."/>
        </authorList>
    </citation>
    <scope>NUCLEOTIDE SEQUENCE</scope>
    <source>
        <strain evidence="2">S2AM</strain>
    </source>
</reference>
<evidence type="ECO:0000313" key="3">
    <source>
        <dbReference type="Proteomes" id="UP000676649"/>
    </source>
</evidence>